<evidence type="ECO:0000256" key="2">
    <source>
        <dbReference type="ARBA" id="ARBA00022679"/>
    </source>
</evidence>
<dbReference type="AlphaFoldDB" id="A0A397Q409"/>
<evidence type="ECO:0000313" key="3">
    <source>
        <dbReference type="EMBL" id="RIA55149.1"/>
    </source>
</evidence>
<accession>A0A397Q409</accession>
<dbReference type="SUPFAM" id="SSF53335">
    <property type="entry name" value="S-adenosyl-L-methionine-dependent methyltransferases"/>
    <property type="match status" value="1"/>
</dbReference>
<dbReference type="RefSeq" id="WP_245410312.1">
    <property type="nucleotide sequence ID" value="NZ_QXDF01000001.1"/>
</dbReference>
<keyword evidence="2 3" id="KW-0808">Transferase</keyword>
<dbReference type="InterPro" id="IPR038375">
    <property type="entry name" value="NDUFAF7_sf"/>
</dbReference>
<reference evidence="3 4" key="1">
    <citation type="submission" date="2018-08" db="EMBL/GenBank/DDBJ databases">
        <title>Genomic Encyclopedia of Archaeal and Bacterial Type Strains, Phase II (KMG-II): from individual species to whole genera.</title>
        <authorList>
            <person name="Goeker M."/>
        </authorList>
    </citation>
    <scope>NUCLEOTIDE SEQUENCE [LARGE SCALE GENOMIC DNA]</scope>
    <source>
        <strain evidence="3 4">DSM 5002</strain>
    </source>
</reference>
<evidence type="ECO:0000256" key="1">
    <source>
        <dbReference type="ARBA" id="ARBA00022603"/>
    </source>
</evidence>
<dbReference type="Gene3D" id="3.40.50.12710">
    <property type="match status" value="1"/>
</dbReference>
<dbReference type="GO" id="GO:0032259">
    <property type="term" value="P:methylation"/>
    <property type="evidence" value="ECO:0007669"/>
    <property type="project" value="UniProtKB-KW"/>
</dbReference>
<dbReference type="InterPro" id="IPR003788">
    <property type="entry name" value="NDUFAF7"/>
</dbReference>
<dbReference type="PANTHER" id="PTHR12049:SF7">
    <property type="entry name" value="PROTEIN ARGININE METHYLTRANSFERASE NDUFAF7, MITOCHONDRIAL"/>
    <property type="match status" value="1"/>
</dbReference>
<proteinExistence type="predicted"/>
<keyword evidence="4" id="KW-1185">Reference proteome</keyword>
<dbReference type="InterPro" id="IPR029063">
    <property type="entry name" value="SAM-dependent_MTases_sf"/>
</dbReference>
<evidence type="ECO:0000313" key="4">
    <source>
        <dbReference type="Proteomes" id="UP000266273"/>
    </source>
</evidence>
<dbReference type="PANTHER" id="PTHR12049">
    <property type="entry name" value="PROTEIN ARGININE METHYLTRANSFERASE NDUFAF7, MITOCHONDRIAL"/>
    <property type="match status" value="1"/>
</dbReference>
<comment type="caution">
    <text evidence="3">The sequence shown here is derived from an EMBL/GenBank/DDBJ whole genome shotgun (WGS) entry which is preliminary data.</text>
</comment>
<name>A0A397Q409_9HYPH</name>
<sequence>MTPQSATAATEPTPLARKLMARIAADGPIPVSAYMDACLNDPEHGYYRTAQPLGRSGDFITAPEISQVFGELLGLWAASVWQAMGAPKPVALIELGPGRGTLAADALRAAKALPAFQEALSLHLVETSPVLQSEQARLLGTGITTWHDTINDVPDGPAIIFANEFLDALPVRQLVWRDGEWRERCVAHDPDQGFLFCEGSLAELSTAEQNLLPCDPADGDIAELRSDATGLLAAIRARGDAQPQAALFIDYGHGEAAAGDTLQAVSGHRYAGVFDAPGQHDLTAHVDFRALAKQADMAGLGAFGPMAQGRFLLQLGLEARCQTLLRAGTPAQQQSIMSGARRLVDPTQMGELFKVMAVTAGLSEAPPPFGEQQ</sequence>
<protein>
    <submittedName>
        <fullName evidence="3">SAM-dependent MidA family methyltransferase</fullName>
    </submittedName>
</protein>
<dbReference type="GO" id="GO:0035243">
    <property type="term" value="F:protein-arginine omega-N symmetric methyltransferase activity"/>
    <property type="evidence" value="ECO:0007669"/>
    <property type="project" value="TreeGrafter"/>
</dbReference>
<gene>
    <name evidence="3" type="ORF">BXY53_0202</name>
</gene>
<keyword evidence="1 3" id="KW-0489">Methyltransferase</keyword>
<dbReference type="Proteomes" id="UP000266273">
    <property type="component" value="Unassembled WGS sequence"/>
</dbReference>
<dbReference type="EMBL" id="QXDF01000001">
    <property type="protein sequence ID" value="RIA55149.1"/>
    <property type="molecule type" value="Genomic_DNA"/>
</dbReference>
<organism evidence="3 4">
    <name type="scientific">Dichotomicrobium thermohalophilum</name>
    <dbReference type="NCBI Taxonomy" id="933063"/>
    <lineage>
        <taxon>Bacteria</taxon>
        <taxon>Pseudomonadati</taxon>
        <taxon>Pseudomonadota</taxon>
        <taxon>Alphaproteobacteria</taxon>
        <taxon>Hyphomicrobiales</taxon>
        <taxon>Hyphomicrobiaceae</taxon>
        <taxon>Dichotomicrobium</taxon>
    </lineage>
</organism>
<dbReference type="Pfam" id="PF02636">
    <property type="entry name" value="Methyltransf_28"/>
    <property type="match status" value="1"/>
</dbReference>